<accession>M8A8E3</accession>
<reference evidence="2" key="1">
    <citation type="journal article" date="2013" name="Nature">
        <title>Draft genome of the wheat A-genome progenitor Triticum urartu.</title>
        <authorList>
            <person name="Ling H.Q."/>
            <person name="Zhao S."/>
            <person name="Liu D."/>
            <person name="Wang J."/>
            <person name="Sun H."/>
            <person name="Zhang C."/>
            <person name="Fan H."/>
            <person name="Li D."/>
            <person name="Dong L."/>
            <person name="Tao Y."/>
            <person name="Gao C."/>
            <person name="Wu H."/>
            <person name="Li Y."/>
            <person name="Cui Y."/>
            <person name="Guo X."/>
            <person name="Zheng S."/>
            <person name="Wang B."/>
            <person name="Yu K."/>
            <person name="Liang Q."/>
            <person name="Yang W."/>
            <person name="Lou X."/>
            <person name="Chen J."/>
            <person name="Feng M."/>
            <person name="Jian J."/>
            <person name="Zhang X."/>
            <person name="Luo G."/>
            <person name="Jiang Y."/>
            <person name="Liu J."/>
            <person name="Wang Z."/>
            <person name="Sha Y."/>
            <person name="Zhang B."/>
            <person name="Wu H."/>
            <person name="Tang D."/>
            <person name="Shen Q."/>
            <person name="Xue P."/>
            <person name="Zou S."/>
            <person name="Wang X."/>
            <person name="Liu X."/>
            <person name="Wang F."/>
            <person name="Yang Y."/>
            <person name="An X."/>
            <person name="Dong Z."/>
            <person name="Zhang K."/>
            <person name="Zhang X."/>
            <person name="Luo M.C."/>
            <person name="Dvorak J."/>
            <person name="Tong Y."/>
            <person name="Wang J."/>
            <person name="Yang H."/>
            <person name="Li Z."/>
            <person name="Wang D."/>
            <person name="Zhang A."/>
            <person name="Wang J."/>
        </authorList>
    </citation>
    <scope>NUCLEOTIDE SEQUENCE</scope>
</reference>
<dbReference type="EMBL" id="KD103532">
    <property type="protein sequence ID" value="EMS60920.1"/>
    <property type="molecule type" value="Genomic_DNA"/>
</dbReference>
<sequence>MVGCSRLLGSHMSVARQKRGNVHRQFRLEAKQGCISYNMRSQVSSLWLYLPREHSRAVRVRRGSSCSRYGSGSRVHDDGRGTRSGSGTRSFPERGDGRRTLGPEAEEQGIEALAISCRCCMDGIGKATAEDLPWMATAPWKKQGHEGVGSSKVDLGAGGSSKLAPWRSWTTGLDRPAGRQGTSRWQRSWVGRWA</sequence>
<proteinExistence type="predicted"/>
<dbReference type="AlphaFoldDB" id="M8A8E3"/>
<organism evidence="2">
    <name type="scientific">Triticum urartu</name>
    <name type="common">Red wild einkorn</name>
    <name type="synonym">Crithodium urartu</name>
    <dbReference type="NCBI Taxonomy" id="4572"/>
    <lineage>
        <taxon>Eukaryota</taxon>
        <taxon>Viridiplantae</taxon>
        <taxon>Streptophyta</taxon>
        <taxon>Embryophyta</taxon>
        <taxon>Tracheophyta</taxon>
        <taxon>Spermatophyta</taxon>
        <taxon>Magnoliopsida</taxon>
        <taxon>Liliopsida</taxon>
        <taxon>Poales</taxon>
        <taxon>Poaceae</taxon>
        <taxon>BOP clade</taxon>
        <taxon>Pooideae</taxon>
        <taxon>Triticodae</taxon>
        <taxon>Triticeae</taxon>
        <taxon>Triticinae</taxon>
        <taxon>Triticum</taxon>
    </lineage>
</organism>
<gene>
    <name evidence="2" type="ORF">TRIUR3_30885</name>
</gene>
<evidence type="ECO:0000256" key="1">
    <source>
        <dbReference type="SAM" id="MobiDB-lite"/>
    </source>
</evidence>
<evidence type="ECO:0000313" key="2">
    <source>
        <dbReference type="EMBL" id="EMS60920.1"/>
    </source>
</evidence>
<protein>
    <submittedName>
        <fullName evidence="2">Uncharacterized protein</fullName>
    </submittedName>
</protein>
<name>M8A8E3_TRIUA</name>
<feature type="compositionally biased region" description="Basic and acidic residues" evidence="1">
    <location>
        <begin position="91"/>
        <end position="101"/>
    </location>
</feature>
<feature type="compositionally biased region" description="Low complexity" evidence="1">
    <location>
        <begin position="63"/>
        <end position="73"/>
    </location>
</feature>
<feature type="region of interest" description="Disordered" evidence="1">
    <location>
        <begin position="63"/>
        <end position="102"/>
    </location>
</feature>